<reference evidence="3" key="1">
    <citation type="journal article" date="2013" name="Environ. Microbiol.">
        <title>Microbiota from the distal guts of lean and obese adolescents exhibit partial functional redundancy besides clear differences in community structure.</title>
        <authorList>
            <person name="Ferrer M."/>
            <person name="Ruiz A."/>
            <person name="Lanza F."/>
            <person name="Haange S.B."/>
            <person name="Oberbach A."/>
            <person name="Till H."/>
            <person name="Bargiela R."/>
            <person name="Campoy C."/>
            <person name="Segura M.T."/>
            <person name="Richter M."/>
            <person name="von Bergen M."/>
            <person name="Seifert J."/>
            <person name="Suarez A."/>
        </authorList>
    </citation>
    <scope>NUCLEOTIDE SEQUENCE</scope>
</reference>
<dbReference type="InterPro" id="IPR005754">
    <property type="entry name" value="Sortase"/>
</dbReference>
<evidence type="ECO:0000256" key="1">
    <source>
        <dbReference type="ARBA" id="ARBA00022801"/>
    </source>
</evidence>
<keyword evidence="1" id="KW-0378">Hydrolase</keyword>
<dbReference type="NCBIfam" id="TIGR01076">
    <property type="entry name" value="sortase_fam"/>
    <property type="match status" value="1"/>
</dbReference>
<name>K1RR37_9ZZZZ</name>
<dbReference type="GO" id="GO:0016787">
    <property type="term" value="F:hydrolase activity"/>
    <property type="evidence" value="ECO:0007669"/>
    <property type="project" value="UniProtKB-KW"/>
</dbReference>
<dbReference type="AlphaFoldDB" id="K1RR37"/>
<dbReference type="CDD" id="cd00004">
    <property type="entry name" value="Sortase"/>
    <property type="match status" value="1"/>
</dbReference>
<proteinExistence type="predicted"/>
<sequence length="171" mass="19866">MANVFYEDTTKENKEDKEKKNNKQPETIPQTENTTTGYIGYLEISKINLNKGFYDITSSENDVEKNIYVSPTSSYPDKEKGNLIIAAHSGTGWKAFFNELYQLNTGDQVNVLYKNKRYIYKINKIYKQEKTGKIAIYRDYEKTTLTLVTCTNNDSKTQTVYIAYLEKQEEI</sequence>
<accession>K1RR37</accession>
<evidence type="ECO:0000256" key="2">
    <source>
        <dbReference type="SAM" id="MobiDB-lite"/>
    </source>
</evidence>
<comment type="caution">
    <text evidence="3">The sequence shown here is derived from an EMBL/GenBank/DDBJ whole genome shotgun (WGS) entry which is preliminary data.</text>
</comment>
<dbReference type="Gene3D" id="2.40.260.10">
    <property type="entry name" value="Sortase"/>
    <property type="match status" value="1"/>
</dbReference>
<protein>
    <submittedName>
        <fullName evidence="3">Peptidase C60, sortase A and B</fullName>
    </submittedName>
</protein>
<dbReference type="InterPro" id="IPR023365">
    <property type="entry name" value="Sortase_dom-sf"/>
</dbReference>
<dbReference type="SUPFAM" id="SSF63817">
    <property type="entry name" value="Sortase"/>
    <property type="match status" value="1"/>
</dbReference>
<dbReference type="EMBL" id="AJWZ01011232">
    <property type="protein sequence ID" value="EKC46009.1"/>
    <property type="molecule type" value="Genomic_DNA"/>
</dbReference>
<feature type="region of interest" description="Disordered" evidence="2">
    <location>
        <begin position="1"/>
        <end position="32"/>
    </location>
</feature>
<gene>
    <name evidence="3" type="ORF">OBE_16541</name>
</gene>
<feature type="compositionally biased region" description="Basic and acidic residues" evidence="2">
    <location>
        <begin position="8"/>
        <end position="23"/>
    </location>
</feature>
<organism evidence="3">
    <name type="scientific">human gut metagenome</name>
    <dbReference type="NCBI Taxonomy" id="408170"/>
    <lineage>
        <taxon>unclassified sequences</taxon>
        <taxon>metagenomes</taxon>
        <taxon>organismal metagenomes</taxon>
    </lineage>
</organism>
<evidence type="ECO:0000313" key="3">
    <source>
        <dbReference type="EMBL" id="EKC46009.1"/>
    </source>
</evidence>
<dbReference type="Pfam" id="PF04203">
    <property type="entry name" value="Sortase"/>
    <property type="match status" value="1"/>
</dbReference>